<dbReference type="InParanoid" id="B2A7T7"/>
<evidence type="ECO:0000259" key="1">
    <source>
        <dbReference type="Pfam" id="PF01844"/>
    </source>
</evidence>
<keyword evidence="3" id="KW-1185">Reference proteome</keyword>
<name>B2A7T7_NATTJ</name>
<dbReference type="Proteomes" id="UP000001683">
    <property type="component" value="Chromosome"/>
</dbReference>
<gene>
    <name evidence="2" type="ordered locus">Nther_0803</name>
</gene>
<keyword evidence="2" id="KW-0255">Endonuclease</keyword>
<keyword evidence="2" id="KW-0378">Hydrolase</keyword>
<dbReference type="EMBL" id="CP001034">
    <property type="protein sequence ID" value="ACB84389.1"/>
    <property type="molecule type" value="Genomic_DNA"/>
</dbReference>
<dbReference type="AlphaFoldDB" id="B2A7T7"/>
<dbReference type="RefSeq" id="WP_012447268.1">
    <property type="nucleotide sequence ID" value="NC_010718.1"/>
</dbReference>
<dbReference type="GO" id="GO:0008270">
    <property type="term" value="F:zinc ion binding"/>
    <property type="evidence" value="ECO:0007669"/>
    <property type="project" value="InterPro"/>
</dbReference>
<dbReference type="Pfam" id="PF01844">
    <property type="entry name" value="HNH"/>
    <property type="match status" value="1"/>
</dbReference>
<dbReference type="STRING" id="457570.Nther_0803"/>
<accession>B2A7T7</accession>
<dbReference type="CDD" id="cd00085">
    <property type="entry name" value="HNHc"/>
    <property type="match status" value="1"/>
</dbReference>
<feature type="domain" description="HNH" evidence="1">
    <location>
        <begin position="35"/>
        <end position="73"/>
    </location>
</feature>
<evidence type="ECO:0000313" key="2">
    <source>
        <dbReference type="EMBL" id="ACB84389.1"/>
    </source>
</evidence>
<dbReference type="InterPro" id="IPR002711">
    <property type="entry name" value="HNH"/>
</dbReference>
<organism evidence="2 3">
    <name type="scientific">Natranaerobius thermophilus (strain ATCC BAA-1301 / DSM 18059 / JW/NM-WN-LF)</name>
    <dbReference type="NCBI Taxonomy" id="457570"/>
    <lineage>
        <taxon>Bacteria</taxon>
        <taxon>Bacillati</taxon>
        <taxon>Bacillota</taxon>
        <taxon>Clostridia</taxon>
        <taxon>Natranaerobiales</taxon>
        <taxon>Natranaerobiaceae</taxon>
        <taxon>Natranaerobius</taxon>
    </lineage>
</organism>
<protein>
    <submittedName>
        <fullName evidence="2">HNH endonuclease</fullName>
    </submittedName>
</protein>
<proteinExistence type="predicted"/>
<reference evidence="2 3" key="1">
    <citation type="submission" date="2008-04" db="EMBL/GenBank/DDBJ databases">
        <title>Complete sequence of chromosome of Natranaerobius thermophilus JW/NM-WN-LF.</title>
        <authorList>
            <consortium name="US DOE Joint Genome Institute"/>
            <person name="Copeland A."/>
            <person name="Lucas S."/>
            <person name="Lapidus A."/>
            <person name="Glavina del Rio T."/>
            <person name="Dalin E."/>
            <person name="Tice H."/>
            <person name="Bruce D."/>
            <person name="Goodwin L."/>
            <person name="Pitluck S."/>
            <person name="Chertkov O."/>
            <person name="Brettin T."/>
            <person name="Detter J.C."/>
            <person name="Han C."/>
            <person name="Kuske C.R."/>
            <person name="Schmutz J."/>
            <person name="Larimer F."/>
            <person name="Land M."/>
            <person name="Hauser L."/>
            <person name="Kyrpides N."/>
            <person name="Lykidis A."/>
            <person name="Mesbah N.M."/>
            <person name="Wiegel J."/>
        </authorList>
    </citation>
    <scope>NUCLEOTIDE SEQUENCE [LARGE SCALE GENOMIC DNA]</scope>
    <source>
        <strain evidence="3">ATCC BAA-1301 / DSM 18059 / JW/NM-WN-LF</strain>
    </source>
</reference>
<dbReference type="HOGENOM" id="CLU_1193834_0_0_9"/>
<dbReference type="GO" id="GO:0003676">
    <property type="term" value="F:nucleic acid binding"/>
    <property type="evidence" value="ECO:0007669"/>
    <property type="project" value="InterPro"/>
</dbReference>
<dbReference type="KEGG" id="nth:Nther_0803"/>
<sequence>MRTFLLTWNPSKWDWDSLENNTIPEEKYGEIGEGFIHIHHIVPIKNKGGNYTLDPVRDLRPVCPNCHAMLHREDPPLKIDELKKQLENRSSWVLMSTLGSKKKTFWWKLKDDFTLCIYREFKNDIKANKEISVQELESLINYVKKQDWVDLANNVQKISEGMEKEGLGKFLYEKLNWQIAEAQLASHLGSIFTQAGIWEYNGQVRGIKFKHKTDDWKNKLQKLYTEQLDQNN</sequence>
<dbReference type="eggNOG" id="COG3183">
    <property type="taxonomic scope" value="Bacteria"/>
</dbReference>
<dbReference type="GO" id="GO:0004519">
    <property type="term" value="F:endonuclease activity"/>
    <property type="evidence" value="ECO:0007669"/>
    <property type="project" value="UniProtKB-KW"/>
</dbReference>
<reference evidence="2 3" key="2">
    <citation type="journal article" date="2011" name="J. Bacteriol.">
        <title>Complete genome sequence of the anaerobic, halophilic alkalithermophile Natranaerobius thermophilus JW/NM-WN-LF.</title>
        <authorList>
            <person name="Zhao B."/>
            <person name="Mesbah N.M."/>
            <person name="Dalin E."/>
            <person name="Goodwin L."/>
            <person name="Nolan M."/>
            <person name="Pitluck S."/>
            <person name="Chertkov O."/>
            <person name="Brettin T.S."/>
            <person name="Han J."/>
            <person name="Larimer F.W."/>
            <person name="Land M.L."/>
            <person name="Hauser L."/>
            <person name="Kyrpides N."/>
            <person name="Wiegel J."/>
        </authorList>
    </citation>
    <scope>NUCLEOTIDE SEQUENCE [LARGE SCALE GENOMIC DNA]</scope>
    <source>
        <strain evidence="3">ATCC BAA-1301 / DSM 18059 / JW/NM-WN-LF</strain>
    </source>
</reference>
<dbReference type="InterPro" id="IPR003615">
    <property type="entry name" value="HNH_nuc"/>
</dbReference>
<dbReference type="OrthoDB" id="9779761at2"/>
<keyword evidence="2" id="KW-0540">Nuclease</keyword>
<evidence type="ECO:0000313" key="3">
    <source>
        <dbReference type="Proteomes" id="UP000001683"/>
    </source>
</evidence>